<evidence type="ECO:0000313" key="1">
    <source>
        <dbReference type="EMBL" id="KAF3042211.1"/>
    </source>
</evidence>
<protein>
    <submittedName>
        <fullName evidence="1">Uncharacterized protein</fullName>
    </submittedName>
</protein>
<dbReference type="Pfam" id="PF26639">
    <property type="entry name" value="Het-6_barrel"/>
    <property type="match status" value="1"/>
</dbReference>
<dbReference type="AlphaFoldDB" id="A0A9P4WUG6"/>
<dbReference type="OrthoDB" id="2157530at2759"/>
<dbReference type="EMBL" id="SWKV01000017">
    <property type="protein sequence ID" value="KAF3042211.1"/>
    <property type="molecule type" value="Genomic_DNA"/>
</dbReference>
<evidence type="ECO:0000313" key="2">
    <source>
        <dbReference type="Proteomes" id="UP000758155"/>
    </source>
</evidence>
<name>A0A9P4WUG6_9PLEO</name>
<proteinExistence type="predicted"/>
<accession>A0A9P4WUG6</accession>
<comment type="caution">
    <text evidence="1">The sequence shown here is derived from an EMBL/GenBank/DDBJ whole genome shotgun (WGS) entry which is preliminary data.</text>
</comment>
<keyword evidence="2" id="KW-1185">Reference proteome</keyword>
<dbReference type="InterPro" id="IPR052895">
    <property type="entry name" value="HetReg/Transcr_Mod"/>
</dbReference>
<sequence>MTDPRDRLYAFFDTSTIEESQISIDPRYGDTIQEVYHNFAVQYVRSTKDLKILDHVVHDARSLQSDMPAWVPSWDHMESGPQRSSRFSKLTSREYSFDEPSFVEANLLKVRGVILGCVQFVTTEFEGPATTIETLARTWTAVGSLGMDRPYDISKELQTFFSALTEATAQGDSTLWARQTAQHITHMKTGFELHDKHIQAMVEDIAHRIPSFVKDTVVLKPGLVASCVHRYFKNKALADAPVAADRIHQYVQSYVHRKKFFVTERGYMGLGPAVPEEGDIYAIIFGSMRPCILRRTQQKDRWKFLGPCFILGARPFSTKDGRRKYSAMLGSEPSKEWERWDVEEQDIYLC</sequence>
<reference evidence="1" key="1">
    <citation type="submission" date="2019-04" db="EMBL/GenBank/DDBJ databases">
        <title>Sequencing of skin fungus with MAO and IRED activity.</title>
        <authorList>
            <person name="Marsaioli A.J."/>
            <person name="Bonatto J.M.C."/>
            <person name="Reis Junior O."/>
        </authorList>
    </citation>
    <scope>NUCLEOTIDE SEQUENCE</scope>
    <source>
        <strain evidence="1">28M1</strain>
    </source>
</reference>
<organism evidence="1 2">
    <name type="scientific">Didymella heteroderae</name>
    <dbReference type="NCBI Taxonomy" id="1769908"/>
    <lineage>
        <taxon>Eukaryota</taxon>
        <taxon>Fungi</taxon>
        <taxon>Dikarya</taxon>
        <taxon>Ascomycota</taxon>
        <taxon>Pezizomycotina</taxon>
        <taxon>Dothideomycetes</taxon>
        <taxon>Pleosporomycetidae</taxon>
        <taxon>Pleosporales</taxon>
        <taxon>Pleosporineae</taxon>
        <taxon>Didymellaceae</taxon>
        <taxon>Didymella</taxon>
    </lineage>
</organism>
<dbReference type="PANTHER" id="PTHR24148">
    <property type="entry name" value="ANKYRIN REPEAT DOMAIN-CONTAINING PROTEIN 39 HOMOLOG-RELATED"/>
    <property type="match status" value="1"/>
</dbReference>
<dbReference type="PANTHER" id="PTHR24148:SF64">
    <property type="entry name" value="HETEROKARYON INCOMPATIBILITY DOMAIN-CONTAINING PROTEIN"/>
    <property type="match status" value="1"/>
</dbReference>
<dbReference type="Proteomes" id="UP000758155">
    <property type="component" value="Unassembled WGS sequence"/>
</dbReference>
<gene>
    <name evidence="1" type="ORF">E8E12_009553</name>
</gene>